<dbReference type="IntAct" id="Q9NAP8">
    <property type="interactions" value="2"/>
</dbReference>
<dbReference type="SUPFAM" id="SSF56112">
    <property type="entry name" value="Protein kinase-like (PK-like)"/>
    <property type="match status" value="1"/>
</dbReference>
<dbReference type="Proteomes" id="UP000001940">
    <property type="component" value="Chromosome II"/>
</dbReference>
<name>Q9NAP8_CAEEL</name>
<dbReference type="OrthoDB" id="5802593at2759"/>
<dbReference type="InterPro" id="IPR050235">
    <property type="entry name" value="CK1_Ser-Thr_kinase"/>
</dbReference>
<dbReference type="GO" id="GO:0007165">
    <property type="term" value="P:signal transduction"/>
    <property type="evidence" value="ECO:0000318"/>
    <property type="project" value="GO_Central"/>
</dbReference>
<dbReference type="CTD" id="175067"/>
<evidence type="ECO:0000313" key="3">
    <source>
        <dbReference type="Proteomes" id="UP000001940"/>
    </source>
</evidence>
<feature type="compositionally biased region" description="Basic and acidic residues" evidence="1">
    <location>
        <begin position="1"/>
        <end position="10"/>
    </location>
</feature>
<dbReference type="KEGG" id="cel:CELE_K09E4.1"/>
<dbReference type="InterPro" id="IPR011009">
    <property type="entry name" value="Kinase-like_dom_sf"/>
</dbReference>
<dbReference type="InParanoid" id="Q9NAP8"/>
<sequence>MDTMEQHQELEQEAIGPALPPPSAAQKSELFEEHNVEYELINGIPCYQPDHVVDGQVQIFERIGYDDKVGGTFLGLSADGKELVVRVAPIDALTHVVRAEAAFLCKVEAELQDWRLFSQVHKIFLTDDAWHMSLYFRGGPTLEQCFAMRNKFTLGTAGRLAEDVLNVIRCAHKHGYLVRNMDLNSFHYDAASRHLFMADISSLVKNISGDDGAPIASYAGCLDYAPCSDDGLVGARQDLETWFYQLVHLVLGELPWGSLSREEAGVKKAEFQKSKEFAELPEVFHKIAEVVIAKEYSVVEEEEYVKLAGLTEQIYKELGGVTDHEENMDFEREPTPDELPRFVACRADEIPTIAEEEEPAVEEENSE</sequence>
<keyword evidence="3" id="KW-1185">Reference proteome</keyword>
<dbReference type="Gene3D" id="1.10.510.10">
    <property type="entry name" value="Transferase(Phosphotransferase) domain 1"/>
    <property type="match status" value="1"/>
</dbReference>
<dbReference type="GeneID" id="175067"/>
<dbReference type="eggNOG" id="KOG1164">
    <property type="taxonomic scope" value="Eukaryota"/>
</dbReference>
<evidence type="ECO:0007829" key="5">
    <source>
        <dbReference type="PeptideAtlas" id="Q9NAP8"/>
    </source>
</evidence>
<proteinExistence type="evidence at protein level"/>
<dbReference type="PANTHER" id="PTHR11909">
    <property type="entry name" value="CASEIN KINASE-RELATED"/>
    <property type="match status" value="1"/>
</dbReference>
<keyword evidence="2" id="KW-0418">Kinase</keyword>
<dbReference type="EMBL" id="BX284602">
    <property type="protein sequence ID" value="CAB70168.1"/>
    <property type="molecule type" value="Genomic_DNA"/>
</dbReference>
<dbReference type="AGR" id="WB:WBGene00010719"/>
<dbReference type="HOGENOM" id="CLU_754851_0_0_1"/>
<gene>
    <name evidence="2" type="ORF">CELE_K09E4.1</name>
    <name evidence="2 4" type="ORF">K09E4.1</name>
</gene>
<dbReference type="OMA" id="SQVHKIF"/>
<reference evidence="2 3" key="1">
    <citation type="journal article" date="1998" name="Science">
        <title>Genome sequence of the nematode C. elegans: a platform for investigating biology.</title>
        <authorList>
            <consortium name="The C. elegans sequencing consortium"/>
            <person name="Sulson J.E."/>
            <person name="Waterston R."/>
        </authorList>
    </citation>
    <scope>NUCLEOTIDE SEQUENCE [LARGE SCALE GENOMIC DNA]</scope>
    <source>
        <strain evidence="2 3">Bristol N2</strain>
    </source>
</reference>
<dbReference type="PaxDb" id="6239-K09E4.1"/>
<feature type="region of interest" description="Disordered" evidence="1">
    <location>
        <begin position="1"/>
        <end position="24"/>
    </location>
</feature>
<dbReference type="FunFam" id="1.10.510.10:FF:001790">
    <property type="entry name" value="Protein CBG20999"/>
    <property type="match status" value="1"/>
</dbReference>
<dbReference type="PhylomeDB" id="Q9NAP8"/>
<keyword evidence="5" id="KW-1267">Proteomics identification</keyword>
<dbReference type="RefSeq" id="NP_496952.1">
    <property type="nucleotide sequence ID" value="NM_064551.5"/>
</dbReference>
<comment type="interaction">
    <interactant intactId="EBI-2419154">
        <id>Q9NAP8</id>
    </interactant>
    <interactant intactId="EBI-2419150">
        <id>P52011</id>
        <label>cyn-3</label>
    </interactant>
    <organismsDiffer>false</organismsDiffer>
    <experiments>4</experiments>
</comment>
<accession>Q9NAP8</accession>
<dbReference type="Bgee" id="WBGene00010719">
    <property type="expression patterns" value="Expressed in adult organism and 1 other cell type or tissue"/>
</dbReference>
<organism evidence="2 3">
    <name type="scientific">Caenorhabditis elegans</name>
    <dbReference type="NCBI Taxonomy" id="6239"/>
    <lineage>
        <taxon>Eukaryota</taxon>
        <taxon>Metazoa</taxon>
        <taxon>Ecdysozoa</taxon>
        <taxon>Nematoda</taxon>
        <taxon>Chromadorea</taxon>
        <taxon>Rhabditida</taxon>
        <taxon>Rhabditina</taxon>
        <taxon>Rhabditomorpha</taxon>
        <taxon>Rhabditoidea</taxon>
        <taxon>Rhabditidae</taxon>
        <taxon>Peloderinae</taxon>
        <taxon>Caenorhabditis</taxon>
    </lineage>
</organism>
<dbReference type="STRING" id="6239.K09E4.1.1"/>
<evidence type="ECO:0000313" key="2">
    <source>
        <dbReference type="EMBL" id="CAB70168.1"/>
    </source>
</evidence>
<dbReference type="AlphaFoldDB" id="Q9NAP8"/>
<protein>
    <submittedName>
        <fullName evidence="2">Protein kinase domain-containing protein</fullName>
    </submittedName>
</protein>
<dbReference type="GO" id="GO:0004674">
    <property type="term" value="F:protein serine/threonine kinase activity"/>
    <property type="evidence" value="ECO:0000318"/>
    <property type="project" value="GO_Central"/>
</dbReference>
<dbReference type="WormBase" id="K09E4.1">
    <property type="protein sequence ID" value="CE19994"/>
    <property type="gene ID" value="WBGene00010719"/>
</dbReference>
<dbReference type="SMR" id="Q9NAP8"/>
<dbReference type="FunCoup" id="Q9NAP8">
    <property type="interactions" value="389"/>
</dbReference>
<dbReference type="UCSC" id="K09E4.1">
    <property type="organism name" value="c. elegans"/>
</dbReference>
<dbReference type="GO" id="GO:0005737">
    <property type="term" value="C:cytoplasm"/>
    <property type="evidence" value="ECO:0000318"/>
    <property type="project" value="GO_Central"/>
</dbReference>
<dbReference type="PeptideAtlas" id="Q9NAP8"/>
<evidence type="ECO:0000313" key="4">
    <source>
        <dbReference type="WormBase" id="K09E4.1"/>
    </source>
</evidence>
<keyword evidence="2" id="KW-0808">Transferase</keyword>
<evidence type="ECO:0000256" key="1">
    <source>
        <dbReference type="SAM" id="MobiDB-lite"/>
    </source>
</evidence>
<dbReference type="GO" id="GO:0005634">
    <property type="term" value="C:nucleus"/>
    <property type="evidence" value="ECO:0000318"/>
    <property type="project" value="GO_Central"/>
</dbReference>